<name>A0AAV5S7P0_9BILA</name>
<organism evidence="1 2">
    <name type="scientific">Pristionchus entomophagus</name>
    <dbReference type="NCBI Taxonomy" id="358040"/>
    <lineage>
        <taxon>Eukaryota</taxon>
        <taxon>Metazoa</taxon>
        <taxon>Ecdysozoa</taxon>
        <taxon>Nematoda</taxon>
        <taxon>Chromadorea</taxon>
        <taxon>Rhabditida</taxon>
        <taxon>Rhabditina</taxon>
        <taxon>Diplogasteromorpha</taxon>
        <taxon>Diplogasteroidea</taxon>
        <taxon>Neodiplogasteridae</taxon>
        <taxon>Pristionchus</taxon>
    </lineage>
</organism>
<feature type="non-terminal residue" evidence="1">
    <location>
        <position position="131"/>
    </location>
</feature>
<protein>
    <submittedName>
        <fullName evidence="1">Uncharacterized protein</fullName>
    </submittedName>
</protein>
<accession>A0AAV5S7P0</accession>
<comment type="caution">
    <text evidence="1">The sequence shown here is derived from an EMBL/GenBank/DDBJ whole genome shotgun (WGS) entry which is preliminary data.</text>
</comment>
<dbReference type="Proteomes" id="UP001432027">
    <property type="component" value="Unassembled WGS sequence"/>
</dbReference>
<sequence length="131" mass="15181">DWTIKQFRVYFIHTREGIAVAYPRIHGRNPEIKVGAYVQVTVSPPSNEVSFMEVEDIMMDRQPPDHVVSVIDSSIQISCEAVFLELINGIDFFFENKYLGRLLRRNWRTGGMKKGTVYRVVCRRTTSGERI</sequence>
<keyword evidence="2" id="KW-1185">Reference proteome</keyword>
<dbReference type="EMBL" id="BTSX01000001">
    <property type="protein sequence ID" value="GMS78971.1"/>
    <property type="molecule type" value="Genomic_DNA"/>
</dbReference>
<reference evidence="1" key="1">
    <citation type="submission" date="2023-10" db="EMBL/GenBank/DDBJ databases">
        <title>Genome assembly of Pristionchus species.</title>
        <authorList>
            <person name="Yoshida K."/>
            <person name="Sommer R.J."/>
        </authorList>
    </citation>
    <scope>NUCLEOTIDE SEQUENCE</scope>
    <source>
        <strain evidence="1">RS0144</strain>
    </source>
</reference>
<evidence type="ECO:0000313" key="2">
    <source>
        <dbReference type="Proteomes" id="UP001432027"/>
    </source>
</evidence>
<feature type="non-terminal residue" evidence="1">
    <location>
        <position position="1"/>
    </location>
</feature>
<dbReference type="AlphaFoldDB" id="A0AAV5S7P0"/>
<gene>
    <name evidence="1" type="ORF">PENTCL1PPCAC_1146</name>
</gene>
<proteinExistence type="predicted"/>
<evidence type="ECO:0000313" key="1">
    <source>
        <dbReference type="EMBL" id="GMS78971.1"/>
    </source>
</evidence>